<protein>
    <submittedName>
        <fullName evidence="1">Uncharacterized protein</fullName>
    </submittedName>
</protein>
<proteinExistence type="predicted"/>
<organism evidence="1 2">
    <name type="scientific">Cutibacterium modestum</name>
    <dbReference type="NCBI Taxonomy" id="2559073"/>
    <lineage>
        <taxon>Bacteria</taxon>
        <taxon>Bacillati</taxon>
        <taxon>Actinomycetota</taxon>
        <taxon>Actinomycetes</taxon>
        <taxon>Propionibacteriales</taxon>
        <taxon>Propionibacteriaceae</taxon>
        <taxon>Cutibacterium</taxon>
    </lineage>
</organism>
<evidence type="ECO:0000313" key="1">
    <source>
        <dbReference type="EMBL" id="BCY25224.1"/>
    </source>
</evidence>
<dbReference type="EMBL" id="AP024747">
    <property type="protein sequence ID" value="BCY25224.1"/>
    <property type="molecule type" value="Genomic_DNA"/>
</dbReference>
<name>A0AAD1NW06_9ACTN</name>
<sequence>MPGSDVIDNETFVRAGLHRWTDLNARHCPCPDCDRTNYLIHDETFLHSAVTVTRIEST</sequence>
<gene>
    <name evidence="1" type="ORF">KB1_12140</name>
</gene>
<dbReference type="Proteomes" id="UP000825072">
    <property type="component" value="Chromosome 1"/>
</dbReference>
<accession>A0AAD1NW06</accession>
<dbReference type="AlphaFoldDB" id="A0AAD1NW06"/>
<evidence type="ECO:0000313" key="2">
    <source>
        <dbReference type="Proteomes" id="UP000825072"/>
    </source>
</evidence>
<reference evidence="1" key="1">
    <citation type="submission" date="2021-06" db="EMBL/GenBank/DDBJ databases">
        <title>Genome sequence of Cutibacterium modestum strain KB17-24694.</title>
        <authorList>
            <person name="Dekio I."/>
            <person name="Asahina A."/>
            <person name="Nishida M."/>
        </authorList>
    </citation>
    <scope>NUCLEOTIDE SEQUENCE</scope>
    <source>
        <strain evidence="1">KB17-24694</strain>
    </source>
</reference>